<keyword evidence="8 9" id="KW-0407">Ion channel</keyword>
<dbReference type="GO" id="GO:0034220">
    <property type="term" value="P:monoatomic ion transmembrane transport"/>
    <property type="evidence" value="ECO:0007669"/>
    <property type="project" value="UniProtKB-KW"/>
</dbReference>
<keyword evidence="6 9" id="KW-0472">Membrane</keyword>
<evidence type="ECO:0000256" key="2">
    <source>
        <dbReference type="ARBA" id="ARBA00022448"/>
    </source>
</evidence>
<evidence type="ECO:0000256" key="5">
    <source>
        <dbReference type="ARBA" id="ARBA00023065"/>
    </source>
</evidence>
<dbReference type="PANTHER" id="PTHR10258">
    <property type="entry name" value="CALCIUM-ACTIVATED POTASSIUM CHANNEL SUBUNIT BETA"/>
    <property type="match status" value="1"/>
</dbReference>
<comment type="caution">
    <text evidence="9">Lacks conserved residue(s) required for the propagation of feature annotation.</text>
</comment>
<keyword evidence="4 9" id="KW-1133">Transmembrane helix</keyword>
<evidence type="ECO:0000256" key="9">
    <source>
        <dbReference type="RuleBase" id="RU368097"/>
    </source>
</evidence>
<evidence type="ECO:0000313" key="12">
    <source>
        <dbReference type="RefSeq" id="XP_014638654.1"/>
    </source>
</evidence>
<organism evidence="11 12">
    <name type="scientific">Ceratotherium simum simum</name>
    <name type="common">Southern white rhinoceros</name>
    <dbReference type="NCBI Taxonomy" id="73337"/>
    <lineage>
        <taxon>Eukaryota</taxon>
        <taxon>Metazoa</taxon>
        <taxon>Chordata</taxon>
        <taxon>Craniata</taxon>
        <taxon>Vertebrata</taxon>
        <taxon>Euteleostomi</taxon>
        <taxon>Mammalia</taxon>
        <taxon>Eutheria</taxon>
        <taxon>Laurasiatheria</taxon>
        <taxon>Perissodactyla</taxon>
        <taxon>Rhinocerotidae</taxon>
        <taxon>Ceratotherium</taxon>
    </lineage>
</organism>
<evidence type="ECO:0000256" key="6">
    <source>
        <dbReference type="ARBA" id="ARBA00023136"/>
    </source>
</evidence>
<keyword evidence="11" id="KW-1185">Reference proteome</keyword>
<keyword evidence="5 9" id="KW-0406">Ion transport</keyword>
<protein>
    <recommendedName>
        <fullName evidence="9">Calcium-activated potassium channel subunit beta</fullName>
        <shortName evidence="9">BKbeta</shortName>
    </recommendedName>
    <alternativeName>
        <fullName evidence="9">BK channel subunit beta</fullName>
    </alternativeName>
    <alternativeName>
        <fullName evidence="9">Calcium-activated potassium channel, subfamily M subunit beta</fullName>
    </alternativeName>
    <alternativeName>
        <fullName evidence="9">Charybdotoxin receptor subunit beta</fullName>
    </alternativeName>
    <alternativeName>
        <fullName evidence="9">K(VCA)beta</fullName>
    </alternativeName>
    <alternativeName>
        <fullName evidence="9">Maxi K channel subunit beta</fullName>
    </alternativeName>
    <alternativeName>
        <fullName evidence="9">Slo-beta</fullName>
    </alternativeName>
</protein>
<keyword evidence="7 9" id="KW-0325">Glycoprotein</keyword>
<dbReference type="InterPro" id="IPR003930">
    <property type="entry name" value="K_chnl_Ca-activ_BK_bsu"/>
</dbReference>
<evidence type="ECO:0000256" key="1">
    <source>
        <dbReference type="ARBA" id="ARBA00004141"/>
    </source>
</evidence>
<proteinExistence type="inferred from homology"/>
<accession>A0ABM1CGH3</accession>
<sequence length="238" mass="26781">MQPFSIPVQITLPGGRRRQGKAASSASERKRKVDHNDGDPPDVHKKLPSSAGEDRAMLLGFAMMGFSVLMFFLLGITILKPFLLSTQREESNCTVVHTHVTDDWVAWAFTCGVDCQGQGQYPCLQVFVTLTHSGQKARLHYNEEAVQINSKCFYTPKCHRDRNDLLSSALDIKEFFDHKNGTPFPCFYSPESQSEDVILIKKYDQMVIFHCLFWPSLTLLGGADCWHGEINTVPVPTL</sequence>
<comment type="similarity">
    <text evidence="9">Belongs to the KCNMB (TC 8.A.14.1) family.</text>
</comment>
<comment type="subcellular location">
    <subcellularLocation>
        <location evidence="1 9">Membrane</location>
        <topology evidence="1 9">Multi-pass membrane protein</topology>
    </subcellularLocation>
</comment>
<dbReference type="Proteomes" id="UP000694910">
    <property type="component" value="Unplaced"/>
</dbReference>
<evidence type="ECO:0000256" key="4">
    <source>
        <dbReference type="ARBA" id="ARBA00022989"/>
    </source>
</evidence>
<name>A0ABM1CGH3_CERSS</name>
<keyword evidence="3 9" id="KW-0812">Transmembrane</keyword>
<keyword evidence="2 9" id="KW-0813">Transport</keyword>
<evidence type="ECO:0000256" key="8">
    <source>
        <dbReference type="ARBA" id="ARBA00023303"/>
    </source>
</evidence>
<evidence type="ECO:0000256" key="7">
    <source>
        <dbReference type="ARBA" id="ARBA00023180"/>
    </source>
</evidence>
<feature type="compositionally biased region" description="Basic and acidic residues" evidence="10">
    <location>
        <begin position="34"/>
        <end position="45"/>
    </location>
</feature>
<dbReference type="Pfam" id="PF03185">
    <property type="entry name" value="CaKB"/>
    <property type="match status" value="1"/>
</dbReference>
<dbReference type="RefSeq" id="XP_014638654.1">
    <property type="nucleotide sequence ID" value="XM_014783168.1"/>
</dbReference>
<evidence type="ECO:0000256" key="3">
    <source>
        <dbReference type="ARBA" id="ARBA00022692"/>
    </source>
</evidence>
<evidence type="ECO:0000313" key="11">
    <source>
        <dbReference type="Proteomes" id="UP000694910"/>
    </source>
</evidence>
<dbReference type="PANTHER" id="PTHR10258:SF4">
    <property type="entry name" value="CALCIUM-ACTIVATED POTASSIUM CHANNEL SUBUNIT BETA-3"/>
    <property type="match status" value="1"/>
</dbReference>
<feature type="transmembrane region" description="Helical" evidence="9">
    <location>
        <begin position="56"/>
        <end position="79"/>
    </location>
</feature>
<comment type="function">
    <text evidence="9">Regulatory subunit of the calcium activated potassium KCNMA1 (maxiK) channel. Modulates the calcium sensitivity and gating kinetics of KCNMA1, thereby contributing to KCNMA1 channel diversity.</text>
</comment>
<dbReference type="GeneID" id="101406880"/>
<gene>
    <name evidence="12" type="primary">LOC101406880</name>
</gene>
<comment type="PTM">
    <text evidence="9">N-glycosylated.</text>
</comment>
<feature type="region of interest" description="Disordered" evidence="10">
    <location>
        <begin position="1"/>
        <end position="49"/>
    </location>
</feature>
<evidence type="ECO:0000256" key="10">
    <source>
        <dbReference type="SAM" id="MobiDB-lite"/>
    </source>
</evidence>
<reference evidence="12" key="1">
    <citation type="submission" date="2025-08" db="UniProtKB">
        <authorList>
            <consortium name="RefSeq"/>
        </authorList>
    </citation>
    <scope>IDENTIFICATION</scope>
</reference>
<comment type="subunit">
    <text evidence="9">Interacts with KCNMA1 tetramer. There are probably 4 molecules of KCMNB per KCNMA1 tetramer.</text>
</comment>